<dbReference type="Proteomes" id="UP001054945">
    <property type="component" value="Unassembled WGS sequence"/>
</dbReference>
<keyword evidence="3" id="KW-1185">Reference proteome</keyword>
<evidence type="ECO:0000313" key="2">
    <source>
        <dbReference type="EMBL" id="GIY17321.1"/>
    </source>
</evidence>
<keyword evidence="1" id="KW-1133">Transmembrane helix</keyword>
<protein>
    <submittedName>
        <fullName evidence="2">Uncharacterized protein</fullName>
    </submittedName>
</protein>
<reference evidence="2 3" key="1">
    <citation type="submission" date="2021-06" db="EMBL/GenBank/DDBJ databases">
        <title>Caerostris extrusa draft genome.</title>
        <authorList>
            <person name="Kono N."/>
            <person name="Arakawa K."/>
        </authorList>
    </citation>
    <scope>NUCLEOTIDE SEQUENCE [LARGE SCALE GENOMIC DNA]</scope>
</reference>
<organism evidence="2 3">
    <name type="scientific">Caerostris extrusa</name>
    <name type="common">Bark spider</name>
    <name type="synonym">Caerostris bankana</name>
    <dbReference type="NCBI Taxonomy" id="172846"/>
    <lineage>
        <taxon>Eukaryota</taxon>
        <taxon>Metazoa</taxon>
        <taxon>Ecdysozoa</taxon>
        <taxon>Arthropoda</taxon>
        <taxon>Chelicerata</taxon>
        <taxon>Arachnida</taxon>
        <taxon>Araneae</taxon>
        <taxon>Araneomorphae</taxon>
        <taxon>Entelegynae</taxon>
        <taxon>Araneoidea</taxon>
        <taxon>Araneidae</taxon>
        <taxon>Caerostris</taxon>
    </lineage>
</organism>
<comment type="caution">
    <text evidence="2">The sequence shown here is derived from an EMBL/GenBank/DDBJ whole genome shotgun (WGS) entry which is preliminary data.</text>
</comment>
<name>A0AAV4RAI9_CAEEX</name>
<dbReference type="AlphaFoldDB" id="A0AAV4RAI9"/>
<evidence type="ECO:0000256" key="1">
    <source>
        <dbReference type="SAM" id="Phobius"/>
    </source>
</evidence>
<evidence type="ECO:0000313" key="3">
    <source>
        <dbReference type="Proteomes" id="UP001054945"/>
    </source>
</evidence>
<feature type="transmembrane region" description="Helical" evidence="1">
    <location>
        <begin position="84"/>
        <end position="102"/>
    </location>
</feature>
<sequence>MAIDSRISSTLRIPITFDWDPLILRTPPERVGEDRCGAEKEDPFECCRRIVWEAMRSHARDLHLRYLMSFFHSLGGRDESFKAFSMKGLGLFVSFLFVWLAWEGCSKMIRCSGL</sequence>
<keyword evidence="1" id="KW-0812">Transmembrane</keyword>
<dbReference type="EMBL" id="BPLR01007497">
    <property type="protein sequence ID" value="GIY17321.1"/>
    <property type="molecule type" value="Genomic_DNA"/>
</dbReference>
<keyword evidence="1" id="KW-0472">Membrane</keyword>
<proteinExistence type="predicted"/>
<accession>A0AAV4RAI9</accession>
<gene>
    <name evidence="2" type="ORF">CEXT_519661</name>
</gene>